<dbReference type="OrthoDB" id="9775969at2"/>
<organism evidence="1 2">
    <name type="scientific">Halovibrio salipaludis</name>
    <dbReference type="NCBI Taxonomy" id="2032626"/>
    <lineage>
        <taxon>Bacteria</taxon>
        <taxon>Pseudomonadati</taxon>
        <taxon>Pseudomonadota</taxon>
        <taxon>Gammaproteobacteria</taxon>
        <taxon>Oceanospirillales</taxon>
        <taxon>Halomonadaceae</taxon>
        <taxon>Halovibrio</taxon>
    </lineage>
</organism>
<name>A0A2A2EV05_9GAMM</name>
<evidence type="ECO:0000313" key="2">
    <source>
        <dbReference type="Proteomes" id="UP000218896"/>
    </source>
</evidence>
<gene>
    <name evidence="1" type="ORF">CK501_15745</name>
</gene>
<comment type="caution">
    <text evidence="1">The sequence shown here is derived from an EMBL/GenBank/DDBJ whole genome shotgun (WGS) entry which is preliminary data.</text>
</comment>
<accession>A0A2A2EV05</accession>
<dbReference type="EMBL" id="NSKD01000012">
    <property type="protein sequence ID" value="PAU76390.1"/>
    <property type="molecule type" value="Genomic_DNA"/>
</dbReference>
<dbReference type="RefSeq" id="WP_095618698.1">
    <property type="nucleotide sequence ID" value="NZ_NSKD01000012.1"/>
</dbReference>
<dbReference type="AlphaFoldDB" id="A0A2A2EV05"/>
<evidence type="ECO:0000313" key="1">
    <source>
        <dbReference type="EMBL" id="PAU76390.1"/>
    </source>
</evidence>
<sequence>MGRWRETSSRLPAALVALGLGALSVPGQAERVFPAEAIARWEHHSFTGETDYELVTVDGRRAVRATCNGDSASGLYLEEPIDLSETPIIEWRWRVDSVYSDINEQSQEGDDFPARIYAVHEPTWLRWKTRALNYVWASGEPEGSSWQNPFQSRARMVAVNSGPPEDGAQWQTVTRDLRADFRRHHGEVPEELTALAIMTDCDNHGGSTRAWYGRIRLKSSDERFAD</sequence>
<reference evidence="1 2" key="1">
    <citation type="submission" date="2017-08" db="EMBL/GenBank/DDBJ databases">
        <title>Halovibrio sewagensis sp. nov., isolated from wastewater of high salinity.</title>
        <authorList>
            <person name="Dong X."/>
            <person name="Zhang G."/>
        </authorList>
    </citation>
    <scope>NUCLEOTIDE SEQUENCE [LARGE SCALE GENOMIC DNA]</scope>
    <source>
        <strain evidence="1 2">YL5-2</strain>
    </source>
</reference>
<proteinExistence type="predicted"/>
<dbReference type="Proteomes" id="UP000218896">
    <property type="component" value="Unassembled WGS sequence"/>
</dbReference>
<dbReference type="InterPro" id="IPR021409">
    <property type="entry name" value="DUF3047"/>
</dbReference>
<evidence type="ECO:0008006" key="3">
    <source>
        <dbReference type="Google" id="ProtNLM"/>
    </source>
</evidence>
<protein>
    <recommendedName>
        <fullName evidence="3">DUF3047 domain-containing protein</fullName>
    </recommendedName>
</protein>
<dbReference type="Pfam" id="PF11249">
    <property type="entry name" value="DUF3047"/>
    <property type="match status" value="1"/>
</dbReference>
<keyword evidence="2" id="KW-1185">Reference proteome</keyword>